<protein>
    <submittedName>
        <fullName evidence="1">Uncharacterized protein</fullName>
    </submittedName>
</protein>
<proteinExistence type="predicted"/>
<sequence length="132" mass="15555">MRLSIYGERLITDVQNQFASVYPFLKIEFFKNVDFSKNIYPRQRQIAHSLQLKDAWIWKKGEGELLIDDVMTVSDLENTFKNQFGMAAQVFRRSGNIWLETSITNGWTLKQQNDHGREITISIRPDNRNENE</sequence>
<comment type="caution">
    <text evidence="1">The sequence shown here is derived from an EMBL/GenBank/DDBJ whole genome shotgun (WGS) entry which is preliminary data.</text>
</comment>
<reference evidence="2" key="1">
    <citation type="submission" date="2016-04" db="EMBL/GenBank/DDBJ databases">
        <authorList>
            <person name="Chen L."/>
            <person name="Zhuang W."/>
            <person name="Wang G."/>
        </authorList>
    </citation>
    <scope>NUCLEOTIDE SEQUENCE [LARGE SCALE GENOMIC DNA]</scope>
    <source>
        <strain evidence="2">17621</strain>
    </source>
</reference>
<evidence type="ECO:0000313" key="1">
    <source>
        <dbReference type="EMBL" id="OQP40801.1"/>
    </source>
</evidence>
<keyword evidence="2" id="KW-1185">Reference proteome</keyword>
<dbReference type="Proteomes" id="UP000192610">
    <property type="component" value="Unassembled WGS sequence"/>
</dbReference>
<name>A0A1V9E411_9BACT</name>
<dbReference type="AlphaFoldDB" id="A0A1V9E411"/>
<dbReference type="EMBL" id="LVXG01000067">
    <property type="protein sequence ID" value="OQP40801.1"/>
    <property type="molecule type" value="Genomic_DNA"/>
</dbReference>
<organism evidence="1 2">
    <name type="scientific">Niastella yeongjuensis</name>
    <dbReference type="NCBI Taxonomy" id="354355"/>
    <lineage>
        <taxon>Bacteria</taxon>
        <taxon>Pseudomonadati</taxon>
        <taxon>Bacteroidota</taxon>
        <taxon>Chitinophagia</taxon>
        <taxon>Chitinophagales</taxon>
        <taxon>Chitinophagaceae</taxon>
        <taxon>Niastella</taxon>
    </lineage>
</organism>
<accession>A0A1V9E411</accession>
<gene>
    <name evidence="1" type="ORF">A4H97_14395</name>
</gene>
<evidence type="ECO:0000313" key="2">
    <source>
        <dbReference type="Proteomes" id="UP000192610"/>
    </source>
</evidence>
<dbReference type="OrthoDB" id="959050at2"/>
<dbReference type="RefSeq" id="WP_081203778.1">
    <property type="nucleotide sequence ID" value="NZ_FOCZ01000007.1"/>
</dbReference>